<proteinExistence type="inferred from homology"/>
<dbReference type="Proteomes" id="UP000010366">
    <property type="component" value="Chromosome"/>
</dbReference>
<dbReference type="HOGENOM" id="CLU_090160_3_0_3"/>
<evidence type="ECO:0000313" key="4">
    <source>
        <dbReference type="Proteomes" id="UP000010366"/>
    </source>
</evidence>
<dbReference type="RefSeq" id="WP_015162554.1">
    <property type="nucleotide sequence ID" value="NC_019697.1"/>
</dbReference>
<reference evidence="3 4" key="1">
    <citation type="submission" date="2012-05" db="EMBL/GenBank/DDBJ databases">
        <title>Finished chromosome of genome of Chamaesiphon sp. PCC 6605.</title>
        <authorList>
            <consortium name="US DOE Joint Genome Institute"/>
            <person name="Gugger M."/>
            <person name="Coursin T."/>
            <person name="Rippka R."/>
            <person name="Tandeau De Marsac N."/>
            <person name="Huntemann M."/>
            <person name="Wei C.-L."/>
            <person name="Han J."/>
            <person name="Detter J.C."/>
            <person name="Han C."/>
            <person name="Tapia R."/>
            <person name="Chen A."/>
            <person name="Kyrpides N."/>
            <person name="Mavromatis K."/>
            <person name="Markowitz V."/>
            <person name="Szeto E."/>
            <person name="Ivanova N."/>
            <person name="Pagani I."/>
            <person name="Pati A."/>
            <person name="Goodwin L."/>
            <person name="Nordberg H.P."/>
            <person name="Cantor M.N."/>
            <person name="Hua S.X."/>
            <person name="Woyke T."/>
            <person name="Kerfeld C.A."/>
        </authorList>
    </citation>
    <scope>NUCLEOTIDE SEQUENCE [LARGE SCALE GENOMIC DNA]</scope>
    <source>
        <strain evidence="4">ATCC 27169 / PCC 6605</strain>
    </source>
</reference>
<dbReference type="STRING" id="1173020.Cha6605_5597"/>
<keyword evidence="2" id="KW-0812">Transmembrane</keyword>
<accession>K9UMZ0</accession>
<dbReference type="Pfam" id="PF04483">
    <property type="entry name" value="DUF565"/>
    <property type="match status" value="1"/>
</dbReference>
<dbReference type="AlphaFoldDB" id="K9UMZ0"/>
<dbReference type="EMBL" id="CP003600">
    <property type="protein sequence ID" value="AFY96472.1"/>
    <property type="molecule type" value="Genomic_DNA"/>
</dbReference>
<evidence type="ECO:0008006" key="5">
    <source>
        <dbReference type="Google" id="ProtNLM"/>
    </source>
</evidence>
<dbReference type="PANTHER" id="PTHR33787">
    <property type="match status" value="1"/>
</dbReference>
<dbReference type="KEGG" id="cmp:Cha6605_5597"/>
<keyword evidence="2" id="KW-1133">Transmembrane helix</keyword>
<gene>
    <name evidence="3" type="ORF">Cha6605_5597</name>
</gene>
<sequence>MQNTRLNTLFDRLTRQFGRWVENPWRRLSIIIISLLFGNFLASAIATSTGQRANLDVFASLTLVAIVESIGWLTYGTIFGRRSTEGRDQIIGQRPISIAILNSLKLGLMYGLFVEAFKLGS</sequence>
<keyword evidence="2" id="KW-0472">Membrane</keyword>
<keyword evidence="4" id="KW-1185">Reference proteome</keyword>
<dbReference type="OrthoDB" id="424985at2"/>
<protein>
    <recommendedName>
        <fullName evidence="5">DUF565 domain-containing protein</fullName>
    </recommendedName>
</protein>
<evidence type="ECO:0000256" key="2">
    <source>
        <dbReference type="SAM" id="Phobius"/>
    </source>
</evidence>
<name>K9UMZ0_CHAP6</name>
<feature type="transmembrane region" description="Helical" evidence="2">
    <location>
        <begin position="57"/>
        <end position="75"/>
    </location>
</feature>
<dbReference type="InterPro" id="IPR007572">
    <property type="entry name" value="Uncharacterised_Ycf20"/>
</dbReference>
<dbReference type="PANTHER" id="PTHR33787:SF5">
    <property type="entry name" value="YCF20-LIKE PROTEIN"/>
    <property type="match status" value="1"/>
</dbReference>
<dbReference type="eggNOG" id="ENOG5032RRW">
    <property type="taxonomic scope" value="Bacteria"/>
</dbReference>
<organism evidence="3 4">
    <name type="scientific">Chamaesiphon minutus (strain ATCC 27169 / PCC 6605)</name>
    <dbReference type="NCBI Taxonomy" id="1173020"/>
    <lineage>
        <taxon>Bacteria</taxon>
        <taxon>Bacillati</taxon>
        <taxon>Cyanobacteriota</taxon>
        <taxon>Cyanophyceae</taxon>
        <taxon>Gomontiellales</taxon>
        <taxon>Chamaesiphonaceae</taxon>
        <taxon>Chamaesiphon</taxon>
    </lineage>
</organism>
<evidence type="ECO:0000313" key="3">
    <source>
        <dbReference type="EMBL" id="AFY96472.1"/>
    </source>
</evidence>
<evidence type="ECO:0000256" key="1">
    <source>
        <dbReference type="ARBA" id="ARBA00009846"/>
    </source>
</evidence>
<comment type="similarity">
    <text evidence="1">Belongs to the ycf20 family.</text>
</comment>
<feature type="transmembrane region" description="Helical" evidence="2">
    <location>
        <begin position="25"/>
        <end position="45"/>
    </location>
</feature>